<accession>X1PJT3</accession>
<name>X1PJT3_9ZZZZ</name>
<protein>
    <recommendedName>
        <fullName evidence="2">Phosphate acyltransferase</fullName>
    </recommendedName>
</protein>
<reference evidence="1" key="1">
    <citation type="journal article" date="2014" name="Front. Microbiol.">
        <title>High frequency of phylogenetically diverse reductive dehalogenase-homologous genes in deep subseafloor sedimentary metagenomes.</title>
        <authorList>
            <person name="Kawai M."/>
            <person name="Futagami T."/>
            <person name="Toyoda A."/>
            <person name="Takaki Y."/>
            <person name="Nishi S."/>
            <person name="Hori S."/>
            <person name="Arai W."/>
            <person name="Tsubouchi T."/>
            <person name="Morono Y."/>
            <person name="Uchiyama I."/>
            <person name="Ito T."/>
            <person name="Fujiyama A."/>
            <person name="Inagaki F."/>
            <person name="Takami H."/>
        </authorList>
    </citation>
    <scope>NUCLEOTIDE SEQUENCE</scope>
    <source>
        <strain evidence="1">Expedition CK06-06</strain>
    </source>
</reference>
<evidence type="ECO:0008006" key="2">
    <source>
        <dbReference type="Google" id="ProtNLM"/>
    </source>
</evidence>
<dbReference type="EMBL" id="BARV01028943">
    <property type="protein sequence ID" value="GAI39305.1"/>
    <property type="molecule type" value="Genomic_DNA"/>
</dbReference>
<dbReference type="SUPFAM" id="SSF53659">
    <property type="entry name" value="Isocitrate/Isopropylmalate dehydrogenase-like"/>
    <property type="match status" value="1"/>
</dbReference>
<dbReference type="Gene3D" id="3.40.718.10">
    <property type="entry name" value="Isopropylmalate Dehydrogenase"/>
    <property type="match status" value="1"/>
</dbReference>
<dbReference type="AlphaFoldDB" id="X1PJT3"/>
<proteinExistence type="predicted"/>
<gene>
    <name evidence="1" type="ORF">S06H3_46229</name>
</gene>
<organism evidence="1">
    <name type="scientific">marine sediment metagenome</name>
    <dbReference type="NCBI Taxonomy" id="412755"/>
    <lineage>
        <taxon>unclassified sequences</taxon>
        <taxon>metagenomes</taxon>
        <taxon>ecological metagenomes</taxon>
    </lineage>
</organism>
<comment type="caution">
    <text evidence="1">The sequence shown here is derived from an EMBL/GenBank/DDBJ whole genome shotgun (WGS) entry which is preliminary data.</text>
</comment>
<sequence length="86" mass="9200">MKFKPLGSIAKLFFNSLFPVTKLSYEGEEAGGGILWGIDGVVRIAHGACRASDIAHAIASARNTVEADIVGCLKLESAKLRKKNKL</sequence>
<evidence type="ECO:0000313" key="1">
    <source>
        <dbReference type="EMBL" id="GAI39305.1"/>
    </source>
</evidence>